<dbReference type="GO" id="GO:0005524">
    <property type="term" value="F:ATP binding"/>
    <property type="evidence" value="ECO:0007669"/>
    <property type="project" value="UniProtKB-KW"/>
</dbReference>
<evidence type="ECO:0000259" key="11">
    <source>
        <dbReference type="Pfam" id="PF02463"/>
    </source>
</evidence>
<dbReference type="Gene3D" id="3.40.50.300">
    <property type="entry name" value="P-loop containing nucleotide triphosphate hydrolases"/>
    <property type="match status" value="2"/>
</dbReference>
<dbReference type="FunFam" id="3.40.50.300:FF:000319">
    <property type="entry name" value="DNA repair protein RecN"/>
    <property type="match status" value="1"/>
</dbReference>
<dbReference type="RefSeq" id="WP_014200987.1">
    <property type="nucleotide sequence ID" value="NC_016599.1"/>
</dbReference>
<comment type="similarity">
    <text evidence="2 9">Belongs to the RecN family.</text>
</comment>
<evidence type="ECO:0000256" key="10">
    <source>
        <dbReference type="SAM" id="Coils"/>
    </source>
</evidence>
<keyword evidence="5 9" id="KW-0227">DNA damage</keyword>
<keyword evidence="10" id="KW-0175">Coiled coil</keyword>
<dbReference type="PANTHER" id="PTHR11059:SF0">
    <property type="entry name" value="DNA REPAIR PROTEIN RECN"/>
    <property type="match status" value="1"/>
</dbReference>
<dbReference type="NCBIfam" id="NF008121">
    <property type="entry name" value="PRK10869.1"/>
    <property type="match status" value="1"/>
</dbReference>
<keyword evidence="13" id="KW-1185">Reference proteome</keyword>
<evidence type="ECO:0000256" key="7">
    <source>
        <dbReference type="ARBA" id="ARBA00023204"/>
    </source>
</evidence>
<gene>
    <name evidence="12" type="ordered locus">Oweho_0611</name>
</gene>
<evidence type="ECO:0000256" key="4">
    <source>
        <dbReference type="ARBA" id="ARBA00022741"/>
    </source>
</evidence>
<evidence type="ECO:0000256" key="5">
    <source>
        <dbReference type="ARBA" id="ARBA00022763"/>
    </source>
</evidence>
<keyword evidence="4" id="KW-0547">Nucleotide-binding</keyword>
<keyword evidence="6" id="KW-0067">ATP-binding</keyword>
<dbReference type="AlphaFoldDB" id="G8R0G6"/>
<dbReference type="GO" id="GO:0043590">
    <property type="term" value="C:bacterial nucleoid"/>
    <property type="evidence" value="ECO:0007669"/>
    <property type="project" value="TreeGrafter"/>
</dbReference>
<dbReference type="Proteomes" id="UP000005631">
    <property type="component" value="Chromosome"/>
</dbReference>
<dbReference type="PANTHER" id="PTHR11059">
    <property type="entry name" value="DNA REPAIR PROTEIN RECN"/>
    <property type="match status" value="1"/>
</dbReference>
<dbReference type="PATRIC" id="fig|926562.3.peg.624"/>
<dbReference type="EMBL" id="CP003156">
    <property type="protein sequence ID" value="AEV31626.1"/>
    <property type="molecule type" value="Genomic_DNA"/>
</dbReference>
<dbReference type="InterPro" id="IPR003395">
    <property type="entry name" value="RecF/RecN/SMC_N"/>
</dbReference>
<organism evidence="12 13">
    <name type="scientific">Owenweeksia hongkongensis (strain DSM 17368 / CIP 108786 / JCM 12287 / NRRL B-23963 / UST20020801)</name>
    <dbReference type="NCBI Taxonomy" id="926562"/>
    <lineage>
        <taxon>Bacteria</taxon>
        <taxon>Pseudomonadati</taxon>
        <taxon>Bacteroidota</taxon>
        <taxon>Flavobacteriia</taxon>
        <taxon>Flavobacteriales</taxon>
        <taxon>Owenweeksiaceae</taxon>
        <taxon>Owenweeksia</taxon>
    </lineage>
</organism>
<evidence type="ECO:0000313" key="13">
    <source>
        <dbReference type="Proteomes" id="UP000005631"/>
    </source>
</evidence>
<evidence type="ECO:0000313" key="12">
    <source>
        <dbReference type="EMBL" id="AEV31626.1"/>
    </source>
</evidence>
<dbReference type="PIRSF" id="PIRSF003128">
    <property type="entry name" value="RecN"/>
    <property type="match status" value="1"/>
</dbReference>
<evidence type="ECO:0000256" key="9">
    <source>
        <dbReference type="PIRNR" id="PIRNR003128"/>
    </source>
</evidence>
<keyword evidence="7 9" id="KW-0234">DNA repair</keyword>
<dbReference type="GO" id="GO:0006310">
    <property type="term" value="P:DNA recombination"/>
    <property type="evidence" value="ECO:0007669"/>
    <property type="project" value="InterPro"/>
</dbReference>
<dbReference type="HOGENOM" id="CLU_018297_3_1_10"/>
<dbReference type="InterPro" id="IPR027417">
    <property type="entry name" value="P-loop_NTPase"/>
</dbReference>
<evidence type="ECO:0000256" key="6">
    <source>
        <dbReference type="ARBA" id="ARBA00022840"/>
    </source>
</evidence>
<evidence type="ECO:0000256" key="8">
    <source>
        <dbReference type="ARBA" id="ARBA00033408"/>
    </source>
</evidence>
<dbReference type="NCBIfam" id="TIGR00634">
    <property type="entry name" value="recN"/>
    <property type="match status" value="1"/>
</dbReference>
<dbReference type="InterPro" id="IPR004604">
    <property type="entry name" value="DNA_recomb/repair_RecN"/>
</dbReference>
<evidence type="ECO:0000256" key="1">
    <source>
        <dbReference type="ARBA" id="ARBA00003618"/>
    </source>
</evidence>
<sequence>MLKHLSVKNYALIDKLELDLSSGFSVITGETGAGKSIILGALNLVLGKRADLKVLRDETTKCVVEATFILNQNSFKSFFANNELDFESETLIRREITPSGKSRAFINDTPVTLNVLNDLSSRLIDVHSQHQNLLLADTNFQLGLIDAFAKNEKEITVYAESHKRYQDVNKEIKKITESSDRQSFDLDYVNFLLKELTEAKLESGEQENIEEELKLLENAEEIQGKLDSAVKLIEGVETIGINDGLISVGQSFKQLQNYNPIYKELTERVSAIQIELEDIRQEVEQLASDTEYNPERLEKLDSRLSQLIHLQRKHGAEDIDELISKRDELESKIEEVTQAEERLVKLQADLKEAEANRLSAARKLHQTREKAAPAIEKQIVSILSDLNMNDAKLQIKVSQTEIFTKLGNDEITFNFSANKGIALQPLSKVASGGEMSRVMLALKSIMAEHNDLPSIIFDEIDTGVSGETAGKIGNILQKMGGAMQVIAITHLPQIASKGIRHYRVQKKSDTHFTLTDIVELNENERLHELARLLSGEHITDAALANAQHLLKGNKTAV</sequence>
<reference evidence="12 13" key="1">
    <citation type="journal article" date="2012" name="Stand. Genomic Sci.">
        <title>Genome sequence of the orange-pigmented seawater bacterium Owenweeksia hongkongensis type strain (UST20020801(T)).</title>
        <authorList>
            <person name="Riedel T."/>
            <person name="Held B."/>
            <person name="Nolan M."/>
            <person name="Lucas S."/>
            <person name="Lapidus A."/>
            <person name="Tice H."/>
            <person name="Del Rio T.G."/>
            <person name="Cheng J.F."/>
            <person name="Han C."/>
            <person name="Tapia R."/>
            <person name="Goodwin L.A."/>
            <person name="Pitluck S."/>
            <person name="Liolios K."/>
            <person name="Mavromatis K."/>
            <person name="Pagani I."/>
            <person name="Ivanova N."/>
            <person name="Mikhailova N."/>
            <person name="Pati A."/>
            <person name="Chen A."/>
            <person name="Palaniappan K."/>
            <person name="Rohde M."/>
            <person name="Tindall B.J."/>
            <person name="Detter J.C."/>
            <person name="Goker M."/>
            <person name="Woyke T."/>
            <person name="Bristow J."/>
            <person name="Eisen J.A."/>
            <person name="Markowitz V."/>
            <person name="Hugenholtz P."/>
            <person name="Klenk H.P."/>
            <person name="Kyrpides N.C."/>
        </authorList>
    </citation>
    <scope>NUCLEOTIDE SEQUENCE</scope>
    <source>
        <strain evidence="13">DSM 17368 / JCM 12287 / NRRL B-23963</strain>
    </source>
</reference>
<accession>G8R0G6</accession>
<comment type="function">
    <text evidence="1 9">May be involved in recombinational repair of damaged DNA.</text>
</comment>
<dbReference type="Pfam" id="PF02463">
    <property type="entry name" value="SMC_N"/>
    <property type="match status" value="1"/>
</dbReference>
<dbReference type="eggNOG" id="COG0497">
    <property type="taxonomic scope" value="Bacteria"/>
</dbReference>
<dbReference type="KEGG" id="oho:Oweho_0611"/>
<feature type="coiled-coil region" evidence="10">
    <location>
        <begin position="262"/>
        <end position="289"/>
    </location>
</feature>
<evidence type="ECO:0000256" key="2">
    <source>
        <dbReference type="ARBA" id="ARBA00009441"/>
    </source>
</evidence>
<dbReference type="FunFam" id="3.40.50.300:FF:000356">
    <property type="entry name" value="DNA repair protein RecN"/>
    <property type="match status" value="1"/>
</dbReference>
<dbReference type="SUPFAM" id="SSF52540">
    <property type="entry name" value="P-loop containing nucleoside triphosphate hydrolases"/>
    <property type="match status" value="2"/>
</dbReference>
<feature type="coiled-coil region" evidence="10">
    <location>
        <begin position="319"/>
        <end position="370"/>
    </location>
</feature>
<dbReference type="CDD" id="cd03241">
    <property type="entry name" value="ABC_RecN"/>
    <property type="match status" value="2"/>
</dbReference>
<protein>
    <recommendedName>
        <fullName evidence="3 9">DNA repair protein RecN</fullName>
    </recommendedName>
    <alternativeName>
        <fullName evidence="8 9">Recombination protein N</fullName>
    </alternativeName>
</protein>
<feature type="domain" description="RecF/RecN/SMC N-terminal" evidence="11">
    <location>
        <begin position="2"/>
        <end position="509"/>
    </location>
</feature>
<name>G8R0G6_OWEHD</name>
<dbReference type="OrthoDB" id="9806954at2"/>
<evidence type="ECO:0000256" key="3">
    <source>
        <dbReference type="ARBA" id="ARBA00021315"/>
    </source>
</evidence>
<proteinExistence type="inferred from homology"/>
<dbReference type="GO" id="GO:0009432">
    <property type="term" value="P:SOS response"/>
    <property type="evidence" value="ECO:0007669"/>
    <property type="project" value="TreeGrafter"/>
</dbReference>
<dbReference type="STRING" id="926562.Oweho_0611"/>
<dbReference type="GO" id="GO:0006281">
    <property type="term" value="P:DNA repair"/>
    <property type="evidence" value="ECO:0007669"/>
    <property type="project" value="UniProtKB-KW"/>
</dbReference>